<keyword evidence="1" id="KW-0812">Transmembrane</keyword>
<dbReference type="EMBL" id="JAAXPI010000030">
    <property type="protein sequence ID" value="NKZ06131.1"/>
    <property type="molecule type" value="Genomic_DNA"/>
</dbReference>
<protein>
    <submittedName>
        <fullName evidence="2">Uncharacterized protein</fullName>
    </submittedName>
</protein>
<proteinExistence type="predicted"/>
<dbReference type="Proteomes" id="UP000579250">
    <property type="component" value="Unassembled WGS sequence"/>
</dbReference>
<evidence type="ECO:0000313" key="3">
    <source>
        <dbReference type="Proteomes" id="UP000579250"/>
    </source>
</evidence>
<dbReference type="RefSeq" id="WP_157438182.1">
    <property type="nucleotide sequence ID" value="NZ_JAAXPI010000030.1"/>
</dbReference>
<reference evidence="2 3" key="1">
    <citation type="submission" date="2020-04" db="EMBL/GenBank/DDBJ databases">
        <title>MicrobeNet Type strains.</title>
        <authorList>
            <person name="Nicholson A.C."/>
        </authorList>
    </citation>
    <scope>NUCLEOTIDE SEQUENCE [LARGE SCALE GENOMIC DNA]</scope>
    <source>
        <strain evidence="2 3">ATCC BAA-277</strain>
    </source>
</reference>
<evidence type="ECO:0000313" key="2">
    <source>
        <dbReference type="EMBL" id="NKZ06131.1"/>
    </source>
</evidence>
<sequence length="61" mass="6356">MSALGVPCTGPARPVEAKKYAETPPGLASWAERHPYRLVFTTIGVTCAIVALVLASIATTT</sequence>
<dbReference type="AlphaFoldDB" id="A0A846Z1I0"/>
<gene>
    <name evidence="2" type="ORF">HGB48_20620</name>
</gene>
<comment type="caution">
    <text evidence="2">The sequence shown here is derived from an EMBL/GenBank/DDBJ whole genome shotgun (WGS) entry which is preliminary data.</text>
</comment>
<evidence type="ECO:0000256" key="1">
    <source>
        <dbReference type="SAM" id="Phobius"/>
    </source>
</evidence>
<feature type="transmembrane region" description="Helical" evidence="1">
    <location>
        <begin position="38"/>
        <end position="58"/>
    </location>
</feature>
<keyword evidence="1" id="KW-0472">Membrane</keyword>
<keyword evidence="1" id="KW-1133">Transmembrane helix</keyword>
<keyword evidence="3" id="KW-1185">Reference proteome</keyword>
<name>A0A846Z1I0_9ACTN</name>
<accession>A0A846Z1I0</accession>
<organism evidence="2 3">
    <name type="scientific">Actinomadura latina</name>
    <dbReference type="NCBI Taxonomy" id="163603"/>
    <lineage>
        <taxon>Bacteria</taxon>
        <taxon>Bacillati</taxon>
        <taxon>Actinomycetota</taxon>
        <taxon>Actinomycetes</taxon>
        <taxon>Streptosporangiales</taxon>
        <taxon>Thermomonosporaceae</taxon>
        <taxon>Actinomadura</taxon>
    </lineage>
</organism>